<accession>A0A650F7P7</accession>
<evidence type="ECO:0000313" key="2">
    <source>
        <dbReference type="Proteomes" id="UP000427124"/>
    </source>
</evidence>
<proteinExistence type="predicted"/>
<dbReference type="Proteomes" id="UP000427124">
    <property type="component" value="Segment"/>
</dbReference>
<organism evidence="1 2">
    <name type="scientific">Lactococcus phage CHPC361</name>
    <dbReference type="NCBI Taxonomy" id="2675249"/>
    <lineage>
        <taxon>Viruses</taxon>
        <taxon>Duplodnaviria</taxon>
        <taxon>Heunggongvirae</taxon>
        <taxon>Uroviricota</taxon>
        <taxon>Caudoviricetes</taxon>
        <taxon>Skunavirus</taxon>
        <taxon>Skunavirus CHPC361</taxon>
    </lineage>
</organism>
<sequence>MINYENKAINLHAEVETPIETTKESAQAFLDLAKGQGKVIEND</sequence>
<dbReference type="EMBL" id="MN689517">
    <property type="protein sequence ID" value="QGT52955.1"/>
    <property type="molecule type" value="Genomic_DNA"/>
</dbReference>
<gene>
    <name evidence="1" type="ORF">CHPC361_000610</name>
</gene>
<evidence type="ECO:0000313" key="1">
    <source>
        <dbReference type="EMBL" id="QGT52955.1"/>
    </source>
</evidence>
<protein>
    <submittedName>
        <fullName evidence="1">Uncharacterized protein</fullName>
    </submittedName>
</protein>
<reference evidence="1 2" key="1">
    <citation type="submission" date="2019-11" db="EMBL/GenBank/DDBJ databases">
        <title>Genome Sequences of 31 Lactococcus lactis Bacteriophages Isolated from Foods.</title>
        <authorList>
            <person name="Marcelli B."/>
            <person name="de Jong A."/>
            <person name="Kuipers O.P."/>
        </authorList>
    </citation>
    <scope>NUCLEOTIDE SEQUENCE [LARGE SCALE GENOMIC DNA]</scope>
</reference>
<keyword evidence="2" id="KW-1185">Reference proteome</keyword>
<name>A0A650F7P7_9CAUD</name>